<reference evidence="11" key="1">
    <citation type="submission" date="2013-12" db="EMBL/GenBank/DDBJ databases">
        <authorList>
            <person name="Aslett M."/>
        </authorList>
    </citation>
    <scope>NUCLEOTIDE SEQUENCE [LARGE SCALE GENOMIC DNA]</scope>
    <source>
        <strain evidence="11">Lindley</strain>
    </source>
</reference>
<comment type="catalytic activity">
    <reaction evidence="8">
        <text>DNA(n) + a 2'-deoxyribonucleoside 5'-triphosphate = DNA(n+1) + diphosphate</text>
        <dbReference type="Rhea" id="RHEA:22508"/>
        <dbReference type="Rhea" id="RHEA-COMP:17339"/>
        <dbReference type="Rhea" id="RHEA-COMP:17340"/>
        <dbReference type="ChEBI" id="CHEBI:33019"/>
        <dbReference type="ChEBI" id="CHEBI:61560"/>
        <dbReference type="ChEBI" id="CHEBI:173112"/>
        <dbReference type="EC" id="2.7.7.7"/>
    </reaction>
</comment>
<dbReference type="SUPFAM" id="SSF56672">
    <property type="entry name" value="DNA/RNA polymerases"/>
    <property type="match status" value="1"/>
</dbReference>
<feature type="compositionally biased region" description="Low complexity" evidence="9">
    <location>
        <begin position="1757"/>
        <end position="1778"/>
    </location>
</feature>
<dbReference type="PANTHER" id="PTHR33568">
    <property type="entry name" value="DNA POLYMERASE"/>
    <property type="match status" value="1"/>
</dbReference>
<dbReference type="PANTHER" id="PTHR33568:SF3">
    <property type="entry name" value="DNA-DIRECTED DNA POLYMERASE"/>
    <property type="match status" value="1"/>
</dbReference>
<dbReference type="Gene3D" id="3.30.420.10">
    <property type="entry name" value="Ribonuclease H-like superfamily/Ribonuclease H"/>
    <property type="match status" value="1"/>
</dbReference>
<reference evidence="12" key="3">
    <citation type="submission" date="2016-06" db="UniProtKB">
        <authorList>
            <consortium name="WormBaseParasite"/>
        </authorList>
    </citation>
    <scope>IDENTIFICATION</scope>
</reference>
<keyword evidence="7" id="KW-0238">DNA-binding</keyword>
<dbReference type="WBParaSite" id="GPLIN_000202300">
    <property type="protein sequence ID" value="GPLIN_000202300"/>
    <property type="gene ID" value="GPLIN_000202300"/>
</dbReference>
<dbReference type="GO" id="GO:0042575">
    <property type="term" value="C:DNA polymerase complex"/>
    <property type="evidence" value="ECO:0007669"/>
    <property type="project" value="UniProtKB-ARBA"/>
</dbReference>
<evidence type="ECO:0000313" key="12">
    <source>
        <dbReference type="WBParaSite" id="GPLIN_000202300"/>
    </source>
</evidence>
<dbReference type="GO" id="GO:0000166">
    <property type="term" value="F:nucleotide binding"/>
    <property type="evidence" value="ECO:0007669"/>
    <property type="project" value="InterPro"/>
</dbReference>
<feature type="region of interest" description="Disordered" evidence="9">
    <location>
        <begin position="696"/>
        <end position="717"/>
    </location>
</feature>
<evidence type="ECO:0000256" key="7">
    <source>
        <dbReference type="ARBA" id="ARBA00023125"/>
    </source>
</evidence>
<feature type="region of interest" description="Disordered" evidence="9">
    <location>
        <begin position="95"/>
        <end position="119"/>
    </location>
</feature>
<evidence type="ECO:0000259" key="10">
    <source>
        <dbReference type="Pfam" id="PF03175"/>
    </source>
</evidence>
<sequence length="1811" mass="204129">MHAPGFRHTRAPNRRLILKCHARACEHFVSPRARARTKWCQHTRARARSPQTQGSHARGSPPYDTRTRANKIVATVARAQTILYRQARACGQQCGDASAGPKVCRHARGREQNRGTSRARAQLLGHHARVCRHAIVATRARAAKLRTNQKPPTQTGRGRRQRPRAQSSSRSSTRSRSNAAAQPAGAAEVGAGTASDDAGGDDAAAAEDDDNADDFFRIVGVWERTGSRSRRTLMETIEVRFHDWEHAKHPETLLAACIERLLHRVLAGRPAPLRVGLSLQPPGWDNCFHIPMRAPEQNSASALAAAIEAFAKQYDALDLFSADVRFKVAAVWPLPGANVGGACAANEQQARGALRCRSFVPVINGAAGDRWCLARAIVIGLADRQLCTLEQRPVLQFRHFCTGQVGAAGAPAAFQLLQAAGVSHDLPTYGVPEAKRIQHWLDATLGAQQVRLVIFARESGFRVAWKGELPARFNLCVVAQNSHYGYIQRPEQLFHVSLSARFAHMHAHVQARQYCVDCEQMVDRRTHPQGCRALCSQCLRFGWGRPCARVPGEGAPLRCDDCQFVFENRDCFEAHRRQVDPPPPGWQQDRRRGQRPHRSMCAERRVCHRCAQVVWVRHGAHQCGVFGNAVQQHQQQQQFCRRCQAMHDVQWTPHFIQPTIAVQQFGVVAGAPAIAEAMEQVEMLGGAEEADAALVGTEDDDDARQQQQQQPGRRRRRRRHPLRFLFWDVECAQERVEDPAEDDEAAAEHQLAVLKHVPVLVCAEVICERCIALGVDLEREPLRKAPNCCCGAAWRGAPRRQWAQRLHEDAFSDPDDDDAAAAAAHAGRGARERGDETTTNPRRLRFFNTNNNNTNNNNNNAAAGPSAMEQFVDFLLHTGPVDVCTVMLAHNGGRYDVHLLLEELQRQGVRPTRMVATGLRVYTLELGGRYQRHIIAKDTLNFFGCALAKLPATFGLRGVADKPYFPYKYIHEANMDVPLVGRLPPRDDYDPERMRPAERAQFMRWYDAEQQRRQGRSFVLRRELLRYCANDVRILRRAVLRFREVVSELADGMEPFMVAATIAGLALSIYRQCFLPPNVMVHTPEGGFLRRRLASAASRHFFALLEHQRPTWRGRLRTAQWSIGEECVEDDGYRLDAVLYRRVPLRPLAIEYNGCFFHGCPRCYPQRQQRLAGGQPAELLYVRTQQRAWALEHQHGYELKTVWECEFRQLLQRRPNLRLAYTDVCRAVPGPLDLRNDALFGGRTEPFALHYACADNNANTHVGAEEEEIDYLDIVSLYPFVMKYRPFPTGVPNVLTDAQLDARQPPLPWTRPADNPFCGFLLCRVLPPTPAELGARHTLLPFRTRGGRLTFPLCAMCAELGNADGRAKQHPQRQFPRALPRCRHGEQQRAWTHAYTHVELNAALALGYRVLTLYEVWHYEAWASLESGNSLFATYVDTLLRLKVEASGWPSDCTTAEQRARFVADYAQREGIHIDAQQVQPNPGMRAVVKTLLNALWGKLAQRAERDDIRYTGSAREFHDLLLDPRQDVVDFVHINEQLDRCAVRLRHPFVRGPATNNLAVACFVTAHARVYLHARLEEVRLAGGRPLYCDTDSVLFIKRRGAAPLPTEGDALGQLKRELPGRRIVQFFSAGPKNYGFRHVCARTGGDERAERKVRGLELNYVASQLLPFDRMCRMVLNYFGRRRNVERCVAVPQRRFVRTKRAEILTRPSTKLYRPVFTKGLVVAVAPALFDGGGRRDTAFFTRPFGWYDDDDDNNNNNNNNADDAPPEQQQPQAAEDAAEEEEEEEPDVAADDPDANSEDSGDDEWHLL</sequence>
<keyword evidence="3" id="KW-0808">Transferase</keyword>
<feature type="domain" description="DNA-directed DNA polymerase family B mitochondria/virus" evidence="10">
    <location>
        <begin position="887"/>
        <end position="1084"/>
    </location>
</feature>
<proteinExistence type="inferred from homology"/>
<keyword evidence="6" id="KW-0239">DNA-directed DNA polymerase</keyword>
<dbReference type="InterPro" id="IPR036397">
    <property type="entry name" value="RNaseH_sf"/>
</dbReference>
<dbReference type="GO" id="GO:0003887">
    <property type="term" value="F:DNA-directed DNA polymerase activity"/>
    <property type="evidence" value="ECO:0007669"/>
    <property type="project" value="UniProtKB-KW"/>
</dbReference>
<evidence type="ECO:0000313" key="11">
    <source>
        <dbReference type="Proteomes" id="UP000050741"/>
    </source>
</evidence>
<dbReference type="InterPro" id="IPR012337">
    <property type="entry name" value="RNaseH-like_sf"/>
</dbReference>
<feature type="compositionally biased region" description="Low complexity" evidence="9">
    <location>
        <begin position="848"/>
        <end position="860"/>
    </location>
</feature>
<dbReference type="EC" id="2.7.7.7" evidence="2"/>
<evidence type="ECO:0000256" key="3">
    <source>
        <dbReference type="ARBA" id="ARBA00022679"/>
    </source>
</evidence>
<dbReference type="Proteomes" id="UP000050741">
    <property type="component" value="Unassembled WGS sequence"/>
</dbReference>
<protein>
    <recommendedName>
        <fullName evidence="2">DNA-directed DNA polymerase</fullName>
        <ecNumber evidence="2">2.7.7.7</ecNumber>
    </recommendedName>
</protein>
<feature type="region of interest" description="Disordered" evidence="9">
    <location>
        <begin position="810"/>
        <end position="863"/>
    </location>
</feature>
<organism evidence="11 12">
    <name type="scientific">Globodera pallida</name>
    <name type="common">Potato cyst nematode worm</name>
    <name type="synonym">Heterodera pallida</name>
    <dbReference type="NCBI Taxonomy" id="36090"/>
    <lineage>
        <taxon>Eukaryota</taxon>
        <taxon>Metazoa</taxon>
        <taxon>Ecdysozoa</taxon>
        <taxon>Nematoda</taxon>
        <taxon>Chromadorea</taxon>
        <taxon>Rhabditida</taxon>
        <taxon>Tylenchina</taxon>
        <taxon>Tylenchomorpha</taxon>
        <taxon>Tylenchoidea</taxon>
        <taxon>Heteroderidae</taxon>
        <taxon>Heteroderinae</taxon>
        <taxon>Globodera</taxon>
    </lineage>
</organism>
<feature type="compositionally biased region" description="Acidic residues" evidence="9">
    <location>
        <begin position="198"/>
        <end position="208"/>
    </location>
</feature>
<dbReference type="InterPro" id="IPR043502">
    <property type="entry name" value="DNA/RNA_pol_sf"/>
</dbReference>
<dbReference type="GO" id="GO:0003677">
    <property type="term" value="F:DNA binding"/>
    <property type="evidence" value="ECO:0007669"/>
    <property type="project" value="UniProtKB-KW"/>
</dbReference>
<dbReference type="Gene3D" id="3.40.960.10">
    <property type="entry name" value="VSR Endonuclease"/>
    <property type="match status" value="1"/>
</dbReference>
<reference evidence="11" key="2">
    <citation type="submission" date="2014-05" db="EMBL/GenBank/DDBJ databases">
        <title>The genome and life-stage specific transcriptomes of Globodera pallida elucidate key aspects of plant parasitism by a cyst nematode.</title>
        <authorList>
            <person name="Cotton J.A."/>
            <person name="Lilley C.J."/>
            <person name="Jones L.M."/>
            <person name="Kikuchi T."/>
            <person name="Reid A.J."/>
            <person name="Thorpe P."/>
            <person name="Tsai I.J."/>
            <person name="Beasley H."/>
            <person name="Blok V."/>
            <person name="Cock P.J.A."/>
            <person name="Van den Akker S.E."/>
            <person name="Holroyd N."/>
            <person name="Hunt M."/>
            <person name="Mantelin S."/>
            <person name="Naghra H."/>
            <person name="Pain A."/>
            <person name="Palomares-Rius J.E."/>
            <person name="Zarowiecki M."/>
            <person name="Berriman M."/>
            <person name="Jones J.T."/>
            <person name="Urwin P.E."/>
        </authorList>
    </citation>
    <scope>NUCLEOTIDE SEQUENCE [LARGE SCALE GENOMIC DNA]</scope>
    <source>
        <strain evidence="11">Lindley</strain>
    </source>
</reference>
<name>A0A183BN37_GLOPA</name>
<dbReference type="InterPro" id="IPR023211">
    <property type="entry name" value="DNA_pol_palm_dom_sf"/>
</dbReference>
<keyword evidence="5" id="KW-0235">DNA replication</keyword>
<evidence type="ECO:0000256" key="5">
    <source>
        <dbReference type="ARBA" id="ARBA00022705"/>
    </source>
</evidence>
<dbReference type="SUPFAM" id="SSF53098">
    <property type="entry name" value="Ribonuclease H-like"/>
    <property type="match status" value="1"/>
</dbReference>
<evidence type="ECO:0000256" key="1">
    <source>
        <dbReference type="ARBA" id="ARBA00005755"/>
    </source>
</evidence>
<evidence type="ECO:0000256" key="6">
    <source>
        <dbReference type="ARBA" id="ARBA00022932"/>
    </source>
</evidence>
<dbReference type="Pfam" id="PF03175">
    <property type="entry name" value="DNA_pol_B_2"/>
    <property type="match status" value="2"/>
</dbReference>
<accession>A0A183BN37</accession>
<feature type="region of interest" description="Disordered" evidence="9">
    <location>
        <begin position="44"/>
        <end position="65"/>
    </location>
</feature>
<feature type="compositionally biased region" description="Low complexity" evidence="9">
    <location>
        <begin position="164"/>
        <end position="197"/>
    </location>
</feature>
<feature type="compositionally biased region" description="Acidic residues" evidence="9">
    <location>
        <begin position="1779"/>
        <end position="1805"/>
    </location>
</feature>
<evidence type="ECO:0000256" key="8">
    <source>
        <dbReference type="ARBA" id="ARBA00049244"/>
    </source>
</evidence>
<evidence type="ECO:0000256" key="9">
    <source>
        <dbReference type="SAM" id="MobiDB-lite"/>
    </source>
</evidence>
<evidence type="ECO:0000256" key="2">
    <source>
        <dbReference type="ARBA" id="ARBA00012417"/>
    </source>
</evidence>
<keyword evidence="11" id="KW-1185">Reference proteome</keyword>
<dbReference type="InterPro" id="IPR004868">
    <property type="entry name" value="DNA-dir_DNA_pol_B_mt/vir"/>
</dbReference>
<feature type="region of interest" description="Disordered" evidence="9">
    <location>
        <begin position="141"/>
        <end position="208"/>
    </location>
</feature>
<comment type="similarity">
    <text evidence="1">Belongs to the DNA polymerase type-B family.</text>
</comment>
<feature type="domain" description="DNA-directed DNA polymerase family B mitochondria/virus" evidence="10">
    <location>
        <begin position="1260"/>
        <end position="1352"/>
    </location>
</feature>
<evidence type="ECO:0000256" key="4">
    <source>
        <dbReference type="ARBA" id="ARBA00022695"/>
    </source>
</evidence>
<keyword evidence="4" id="KW-0548">Nucleotidyltransferase</keyword>
<dbReference type="GO" id="GO:0006260">
    <property type="term" value="P:DNA replication"/>
    <property type="evidence" value="ECO:0007669"/>
    <property type="project" value="UniProtKB-KW"/>
</dbReference>
<feature type="region of interest" description="Disordered" evidence="9">
    <location>
        <begin position="1749"/>
        <end position="1811"/>
    </location>
</feature>
<dbReference type="Gene3D" id="3.90.1600.10">
    <property type="entry name" value="Palm domain of DNA polymerase"/>
    <property type="match status" value="1"/>
</dbReference>